<dbReference type="EMBL" id="CP007139">
    <property type="protein sequence ID" value="AIE87202.1"/>
    <property type="molecule type" value="Genomic_DNA"/>
</dbReference>
<dbReference type="HOGENOM" id="CLU_2522648_0_0_0"/>
<name>A0A068NV10_FIMGI</name>
<protein>
    <submittedName>
        <fullName evidence="1">Uncharacterized protein</fullName>
    </submittedName>
</protein>
<proteinExistence type="predicted"/>
<reference evidence="1 2" key="1">
    <citation type="journal article" date="2014" name="PLoS ONE">
        <title>The first complete genome sequence of the class fimbriimonadia in the phylum armatimonadetes.</title>
        <authorList>
            <person name="Hu Z.Y."/>
            <person name="Wang Y.Z."/>
            <person name="Im W.T."/>
            <person name="Wang S.Y."/>
            <person name="Zhao G.P."/>
            <person name="Zheng H.J."/>
            <person name="Quan Z.X."/>
        </authorList>
    </citation>
    <scope>NUCLEOTIDE SEQUENCE [LARGE SCALE GENOMIC DNA]</scope>
    <source>
        <strain evidence="1">Gsoil 348</strain>
    </source>
</reference>
<dbReference type="AlphaFoldDB" id="A0A068NV10"/>
<dbReference type="RefSeq" id="WP_025228881.1">
    <property type="nucleotide sequence ID" value="NZ_CP007139.1"/>
</dbReference>
<organism evidence="1 2">
    <name type="scientific">Fimbriimonas ginsengisoli Gsoil 348</name>
    <dbReference type="NCBI Taxonomy" id="661478"/>
    <lineage>
        <taxon>Bacteria</taxon>
        <taxon>Bacillati</taxon>
        <taxon>Armatimonadota</taxon>
        <taxon>Fimbriimonadia</taxon>
        <taxon>Fimbriimonadales</taxon>
        <taxon>Fimbriimonadaceae</taxon>
        <taxon>Fimbriimonas</taxon>
    </lineage>
</organism>
<dbReference type="KEGG" id="fgi:OP10G_3834"/>
<evidence type="ECO:0000313" key="1">
    <source>
        <dbReference type="EMBL" id="AIE87202.1"/>
    </source>
</evidence>
<sequence>MDSSSLNKRFDDVLDVLASDHPAKPYLIVGGIVGALGLFRNSLSGLVLLGLGGALVARGLDELRKTNDLHGGNHHGVNGPPQNL</sequence>
<evidence type="ECO:0000313" key="2">
    <source>
        <dbReference type="Proteomes" id="UP000027982"/>
    </source>
</evidence>
<gene>
    <name evidence="1" type="ORF">OP10G_3834</name>
</gene>
<dbReference type="Proteomes" id="UP000027982">
    <property type="component" value="Chromosome"/>
</dbReference>
<accession>A0A068NV10</accession>
<keyword evidence="2" id="KW-1185">Reference proteome</keyword>